<name>A0A0L0HAV4_SPIPD</name>
<feature type="compositionally biased region" description="Polar residues" evidence="6">
    <location>
        <begin position="1"/>
        <end position="16"/>
    </location>
</feature>
<dbReference type="PANTHER" id="PTHR45776:SF2">
    <property type="entry name" value="MIP04163P"/>
    <property type="match status" value="1"/>
</dbReference>
<dbReference type="InParanoid" id="A0A0L0HAV4"/>
<feature type="compositionally biased region" description="Low complexity" evidence="6">
    <location>
        <begin position="165"/>
        <end position="179"/>
    </location>
</feature>
<dbReference type="OrthoDB" id="690068at2759"/>
<feature type="compositionally biased region" description="Low complexity" evidence="6">
    <location>
        <begin position="126"/>
        <end position="151"/>
    </location>
</feature>
<evidence type="ECO:0000256" key="1">
    <source>
        <dbReference type="ARBA" id="ARBA00004123"/>
    </source>
</evidence>
<comment type="subcellular location">
    <subcellularLocation>
        <location evidence="1">Nucleus</location>
    </subcellularLocation>
</comment>
<protein>
    <recommendedName>
        <fullName evidence="7">BHLH domain-containing protein</fullName>
    </recommendedName>
</protein>
<proteinExistence type="predicted"/>
<dbReference type="VEuPathDB" id="FungiDB:SPPG_06443"/>
<evidence type="ECO:0000256" key="5">
    <source>
        <dbReference type="ARBA" id="ARBA00023242"/>
    </source>
</evidence>
<dbReference type="InterPro" id="IPR036638">
    <property type="entry name" value="HLH_DNA-bd_sf"/>
</dbReference>
<dbReference type="Pfam" id="PF00010">
    <property type="entry name" value="HLH"/>
    <property type="match status" value="1"/>
</dbReference>
<keyword evidence="2" id="KW-0805">Transcription regulation</keyword>
<dbReference type="GO" id="GO:0046983">
    <property type="term" value="F:protein dimerization activity"/>
    <property type="evidence" value="ECO:0007669"/>
    <property type="project" value="InterPro"/>
</dbReference>
<dbReference type="CDD" id="cd11387">
    <property type="entry name" value="bHLHzip_USF_MITF"/>
    <property type="match status" value="1"/>
</dbReference>
<dbReference type="PROSITE" id="PS50888">
    <property type="entry name" value="BHLH"/>
    <property type="match status" value="1"/>
</dbReference>
<dbReference type="STRING" id="645134.A0A0L0HAV4"/>
<dbReference type="GeneID" id="27689744"/>
<evidence type="ECO:0000256" key="2">
    <source>
        <dbReference type="ARBA" id="ARBA00023015"/>
    </source>
</evidence>
<evidence type="ECO:0000256" key="3">
    <source>
        <dbReference type="ARBA" id="ARBA00023125"/>
    </source>
</evidence>
<feature type="region of interest" description="Disordered" evidence="6">
    <location>
        <begin position="100"/>
        <end position="179"/>
    </location>
</feature>
<evidence type="ECO:0000313" key="9">
    <source>
        <dbReference type="Proteomes" id="UP000053201"/>
    </source>
</evidence>
<dbReference type="GO" id="GO:0000981">
    <property type="term" value="F:DNA-binding transcription factor activity, RNA polymerase II-specific"/>
    <property type="evidence" value="ECO:0007669"/>
    <property type="project" value="TreeGrafter"/>
</dbReference>
<evidence type="ECO:0000256" key="4">
    <source>
        <dbReference type="ARBA" id="ARBA00023163"/>
    </source>
</evidence>
<dbReference type="eggNOG" id="KOG1318">
    <property type="taxonomic scope" value="Eukaryota"/>
</dbReference>
<feature type="domain" description="BHLH" evidence="7">
    <location>
        <begin position="248"/>
        <end position="302"/>
    </location>
</feature>
<dbReference type="PANTHER" id="PTHR45776">
    <property type="entry name" value="MIP04163P"/>
    <property type="match status" value="1"/>
</dbReference>
<keyword evidence="9" id="KW-1185">Reference proteome</keyword>
<dbReference type="RefSeq" id="XP_016606064.1">
    <property type="nucleotide sequence ID" value="XM_016754648.1"/>
</dbReference>
<dbReference type="EMBL" id="KQ257461">
    <property type="protein sequence ID" value="KNC98024.1"/>
    <property type="molecule type" value="Genomic_DNA"/>
</dbReference>
<accession>A0A0L0HAV4</accession>
<keyword evidence="4" id="KW-0804">Transcription</keyword>
<keyword evidence="5" id="KW-0539">Nucleus</keyword>
<evidence type="ECO:0000256" key="6">
    <source>
        <dbReference type="SAM" id="MobiDB-lite"/>
    </source>
</evidence>
<feature type="region of interest" description="Disordered" evidence="6">
    <location>
        <begin position="1"/>
        <end position="78"/>
    </location>
</feature>
<dbReference type="AlphaFoldDB" id="A0A0L0HAV4"/>
<dbReference type="Gene3D" id="4.10.280.10">
    <property type="entry name" value="Helix-loop-helix DNA-binding domain"/>
    <property type="match status" value="1"/>
</dbReference>
<dbReference type="GO" id="GO:0005634">
    <property type="term" value="C:nucleus"/>
    <property type="evidence" value="ECO:0007669"/>
    <property type="project" value="UniProtKB-SubCell"/>
</dbReference>
<gene>
    <name evidence="8" type="ORF">SPPG_06443</name>
</gene>
<keyword evidence="3" id="KW-0238">DNA-binding</keyword>
<dbReference type="InterPro" id="IPR011598">
    <property type="entry name" value="bHLH_dom"/>
</dbReference>
<dbReference type="SUPFAM" id="SSF47459">
    <property type="entry name" value="HLH, helix-loop-helix DNA-binding domain"/>
    <property type="match status" value="1"/>
</dbReference>
<sequence>MIPLQRQSSSPQNYNHKPSHQQQPQQQQQQQQVQASHNQRESHPAMIISHQPFDGQGFYPQQQQQQQHPSVRLPNAPYHPHPMQKQAMSTIDPSLLAINQFGSTPPVKQEDSGMEGLNDPFGNLGGEYELGSGLEVADPSVMMSPLSSSPLDDPEFGPRSSNFTPHGSGSLSTSLHSTPYGTPGVQMPHGNFYSMSMPVHATNGFGAMDQAKLLGSQPSSFSAYGQIPEMIDESSLKQLDQLTEKRRRRRESHNAVERRRRDNINEKIQELATLLPDFASDSQNKPNKGVILRRSVEYIKQMQTFATLQVDRNRELEQILRRVLEQTGINEVDLGLSVPLGTPVEMPSVAPPGPGEQHVDHNSMEQGDYVDMGHDM</sequence>
<evidence type="ECO:0000313" key="8">
    <source>
        <dbReference type="EMBL" id="KNC98024.1"/>
    </source>
</evidence>
<feature type="region of interest" description="Disordered" evidence="6">
    <location>
        <begin position="243"/>
        <end position="262"/>
    </location>
</feature>
<feature type="compositionally biased region" description="Low complexity" evidence="6">
    <location>
        <begin position="21"/>
        <end position="34"/>
    </location>
</feature>
<reference evidence="8 9" key="1">
    <citation type="submission" date="2009-08" db="EMBL/GenBank/DDBJ databases">
        <title>The Genome Sequence of Spizellomyces punctatus strain DAOM BR117.</title>
        <authorList>
            <consortium name="The Broad Institute Genome Sequencing Platform"/>
            <person name="Russ C."/>
            <person name="Cuomo C."/>
            <person name="Shea T."/>
            <person name="Young S.K."/>
            <person name="Zeng Q."/>
            <person name="Koehrsen M."/>
            <person name="Haas B."/>
            <person name="Borodovsky M."/>
            <person name="Guigo R."/>
            <person name="Alvarado L."/>
            <person name="Berlin A."/>
            <person name="Bochicchio J."/>
            <person name="Borenstein D."/>
            <person name="Chapman S."/>
            <person name="Chen Z."/>
            <person name="Engels R."/>
            <person name="Freedman E."/>
            <person name="Gellesch M."/>
            <person name="Goldberg J."/>
            <person name="Griggs A."/>
            <person name="Gujja S."/>
            <person name="Heiman D."/>
            <person name="Hepburn T."/>
            <person name="Howarth C."/>
            <person name="Jen D."/>
            <person name="Larson L."/>
            <person name="Lewis B."/>
            <person name="Mehta T."/>
            <person name="Park D."/>
            <person name="Pearson M."/>
            <person name="Roberts A."/>
            <person name="Saif S."/>
            <person name="Shenoy N."/>
            <person name="Sisk P."/>
            <person name="Stolte C."/>
            <person name="Sykes S."/>
            <person name="Thomson T."/>
            <person name="Walk T."/>
            <person name="White J."/>
            <person name="Yandava C."/>
            <person name="Burger G."/>
            <person name="Gray M.W."/>
            <person name="Holland P.W.H."/>
            <person name="King N."/>
            <person name="Lang F.B.F."/>
            <person name="Roger A.J."/>
            <person name="Ruiz-Trillo I."/>
            <person name="Lander E."/>
            <person name="Nusbaum C."/>
        </authorList>
    </citation>
    <scope>NUCLEOTIDE SEQUENCE [LARGE SCALE GENOMIC DNA]</scope>
    <source>
        <strain evidence="8 9">DAOM BR117</strain>
    </source>
</reference>
<organism evidence="8 9">
    <name type="scientific">Spizellomyces punctatus (strain DAOM BR117)</name>
    <dbReference type="NCBI Taxonomy" id="645134"/>
    <lineage>
        <taxon>Eukaryota</taxon>
        <taxon>Fungi</taxon>
        <taxon>Fungi incertae sedis</taxon>
        <taxon>Chytridiomycota</taxon>
        <taxon>Chytridiomycota incertae sedis</taxon>
        <taxon>Chytridiomycetes</taxon>
        <taxon>Spizellomycetales</taxon>
        <taxon>Spizellomycetaceae</taxon>
        <taxon>Spizellomyces</taxon>
    </lineage>
</organism>
<dbReference type="SMART" id="SM00353">
    <property type="entry name" value="HLH"/>
    <property type="match status" value="1"/>
</dbReference>
<dbReference type="GO" id="GO:0000978">
    <property type="term" value="F:RNA polymerase II cis-regulatory region sequence-specific DNA binding"/>
    <property type="evidence" value="ECO:0007669"/>
    <property type="project" value="TreeGrafter"/>
</dbReference>
<evidence type="ECO:0000259" key="7">
    <source>
        <dbReference type="PROSITE" id="PS50888"/>
    </source>
</evidence>
<feature type="compositionally biased region" description="Basic and acidic residues" evidence="6">
    <location>
        <begin position="252"/>
        <end position="262"/>
    </location>
</feature>
<dbReference type="Proteomes" id="UP000053201">
    <property type="component" value="Unassembled WGS sequence"/>
</dbReference>